<evidence type="ECO:0000313" key="1">
    <source>
        <dbReference type="EMBL" id="KAF7827364.1"/>
    </source>
</evidence>
<gene>
    <name evidence="1" type="ORF">G2W53_018528</name>
</gene>
<proteinExistence type="predicted"/>
<dbReference type="AlphaFoldDB" id="A0A834TTA0"/>
<sequence length="22" mass="2418">MEPSKVKMAINGPVSIESHAEY</sequence>
<keyword evidence="2" id="KW-1185">Reference proteome</keyword>
<accession>A0A834TTA0</accession>
<protein>
    <submittedName>
        <fullName evidence="1">Uncharacterized protein</fullName>
    </submittedName>
</protein>
<name>A0A834TTA0_9FABA</name>
<dbReference type="Proteomes" id="UP000634136">
    <property type="component" value="Unassembled WGS sequence"/>
</dbReference>
<evidence type="ECO:0000313" key="2">
    <source>
        <dbReference type="Proteomes" id="UP000634136"/>
    </source>
</evidence>
<dbReference type="EMBL" id="JAAIUW010000006">
    <property type="protein sequence ID" value="KAF7827364.1"/>
    <property type="molecule type" value="Genomic_DNA"/>
</dbReference>
<organism evidence="1 2">
    <name type="scientific">Senna tora</name>
    <dbReference type="NCBI Taxonomy" id="362788"/>
    <lineage>
        <taxon>Eukaryota</taxon>
        <taxon>Viridiplantae</taxon>
        <taxon>Streptophyta</taxon>
        <taxon>Embryophyta</taxon>
        <taxon>Tracheophyta</taxon>
        <taxon>Spermatophyta</taxon>
        <taxon>Magnoliopsida</taxon>
        <taxon>eudicotyledons</taxon>
        <taxon>Gunneridae</taxon>
        <taxon>Pentapetalae</taxon>
        <taxon>rosids</taxon>
        <taxon>fabids</taxon>
        <taxon>Fabales</taxon>
        <taxon>Fabaceae</taxon>
        <taxon>Caesalpinioideae</taxon>
        <taxon>Cassia clade</taxon>
        <taxon>Senna</taxon>
    </lineage>
</organism>
<reference evidence="1" key="1">
    <citation type="submission" date="2020-09" db="EMBL/GenBank/DDBJ databases">
        <title>Genome-Enabled Discovery of Anthraquinone Biosynthesis in Senna tora.</title>
        <authorList>
            <person name="Kang S.-H."/>
            <person name="Pandey R.P."/>
            <person name="Lee C.-M."/>
            <person name="Sim J.-S."/>
            <person name="Jeong J.-T."/>
            <person name="Choi B.-S."/>
            <person name="Jung M."/>
            <person name="Ginzburg D."/>
            <person name="Zhao K."/>
            <person name="Won S.Y."/>
            <person name="Oh T.-J."/>
            <person name="Yu Y."/>
            <person name="Kim N.-H."/>
            <person name="Lee O.R."/>
            <person name="Lee T.-H."/>
            <person name="Bashyal P."/>
            <person name="Kim T.-S."/>
            <person name="Lee W.-H."/>
            <person name="Kawkins C."/>
            <person name="Kim C.-K."/>
            <person name="Kim J.S."/>
            <person name="Ahn B.O."/>
            <person name="Rhee S.Y."/>
            <person name="Sohng J.K."/>
        </authorList>
    </citation>
    <scope>NUCLEOTIDE SEQUENCE</scope>
    <source>
        <tissue evidence="1">Leaf</tissue>
    </source>
</reference>
<comment type="caution">
    <text evidence="1">The sequence shown here is derived from an EMBL/GenBank/DDBJ whole genome shotgun (WGS) entry which is preliminary data.</text>
</comment>